<dbReference type="FunFam" id="2.130.10.10:FF:003525">
    <property type="entry name" value="WD repeat domain 90"/>
    <property type="match status" value="1"/>
</dbReference>
<feature type="domain" description="WDR90/POC16 second beta-propeller" evidence="6">
    <location>
        <begin position="788"/>
        <end position="1072"/>
    </location>
</feature>
<dbReference type="InterPro" id="IPR055441">
    <property type="entry name" value="Beta-prop_WDR90_POC16_2nd"/>
</dbReference>
<dbReference type="PANTHER" id="PTHR13720:SF24">
    <property type="entry name" value="WD REPEAT-CONTAINING PROTEIN 90"/>
    <property type="match status" value="1"/>
</dbReference>
<dbReference type="InterPro" id="IPR036322">
    <property type="entry name" value="WD40_repeat_dom_sf"/>
</dbReference>
<feature type="compositionally biased region" description="Gly residues" evidence="4">
    <location>
        <begin position="251"/>
        <end position="271"/>
    </location>
</feature>
<feature type="domain" description="CFA20" evidence="5">
    <location>
        <begin position="5"/>
        <end position="186"/>
    </location>
</feature>
<organism evidence="7 8">
    <name type="scientific">Chlamydomonas schloesseri</name>
    <dbReference type="NCBI Taxonomy" id="2026947"/>
    <lineage>
        <taxon>Eukaryota</taxon>
        <taxon>Viridiplantae</taxon>
        <taxon>Chlorophyta</taxon>
        <taxon>core chlorophytes</taxon>
        <taxon>Chlorophyceae</taxon>
        <taxon>CS clade</taxon>
        <taxon>Chlamydomonadales</taxon>
        <taxon>Chlamydomonadaceae</taxon>
        <taxon>Chlamydomonas</taxon>
    </lineage>
</organism>
<dbReference type="InterPro" id="IPR001680">
    <property type="entry name" value="WD40_rpt"/>
</dbReference>
<dbReference type="OrthoDB" id="6252103at2759"/>
<feature type="region of interest" description="Disordered" evidence="4">
    <location>
        <begin position="204"/>
        <end position="339"/>
    </location>
</feature>
<dbReference type="InterPro" id="IPR011047">
    <property type="entry name" value="Quinoprotein_ADH-like_sf"/>
</dbReference>
<dbReference type="InterPro" id="IPR050630">
    <property type="entry name" value="WD_repeat_EMAP"/>
</dbReference>
<sequence length="2074" mass="214230">MPLAPEWQHPFVNIFKLCDVDTMREFETKGDVTEHIDKIIGKKVFKIRGMIPAGNYLRVPRTKLQTLGLTGRLLYIQLKVTPVKVFAIHIEVVTEDHNIHRISISNMYNPDSLKRKSNGVQLPFPKPSHRWCVLALDLREALRGYTSSPFASVKAVQMCSWMTVRTMFASDYKFNLQSLPGDMALSHALDSSMFEMVWLPAEPTDAPTMDFMPPPKRYGTRTRRPGTADADAGAAGGAGRRSVSSASVKSGGAGSAKGGKGAVATSGGGKRGVSSAGAKKSTRGTPSLRGSTASAATPGDGAGGGSGGDDDSEDDISEDHDNGTPPPPSPLVPPPLSPSVAARVAGRATTANIGAATAAGAIVGAAAAPSIPGESDASARPFPRPTTALLAGAATTAALRPPIASANLAKPEPGQPTPAPLVPDPALTLTRMNAYSGEFVRCLAWLPGGDEVAYAAASVVVIMAVGDPAAVQAPPGQQAPLAPGRQRYCLGHTAFVCALAVASDGRTLASCQEGKEAIVRLWDTTNCACLAILNAHASGLSCVDISPDLRALAAVGLDGQSRQTIALWNIAELRAAGGPKAELVTRHATEYNIKVLRFSAYQEDHLLTAGRDSIRIYRLKAGQLRGTSVRLVPQDKRVTSFAGGVSAAVGPNIFTDIGFEAGVGVYGVDAFKVYVSSASGALFVVDYTTRQLDAIFQLHAAAINCLVVSDGLVLTGGDDRLLRAWPLDFRDYLLEAEHEGAVTGLAISPDALRLAVGTENGTLGVLAIPSHAYTTLLRSHCGAVNAVAVDPNRDQYCTVSSDGTLRIWHLATHQQLYEFDAPGEAVSAIAYHPHPSHHELAAGFANGRLRVFDVPSTTLLQEHHQHRAGICELLFSPGGDRLFSGGADGALVVYDTARMYAPAQYLSAGVRDIKVCCAVSCNGAFFASLVRDPYRRVTSLLVFHGRTLDPFMRIETDAAAYVKLAFSADCNELWALTSTRRLDRYELKDGQLVQQIHEVSPLDMTALCMDPAGRYAATAGVDGLLRLWGCVPLAALRGLKGLPPNSAFLGHPSAILGAAFHRSGYLITVGDADCVCVWRVNADHMQRERGALAATAHALRGAAADGAAAGSSAATSPLLLQGAHTYAGALDPTDPRSRAHPSTALGPVASARDHQLTTRAAALGTPLPAGVALVPAPAAFTGTASLGAMASPTHISAATANSLAALSLATNSPAVAATAPGLPSQALVVPKPTPPPAQPAPSSPGRSPTRALGPALARARLPVPLPPSPHPLPPPPPPRCSWLLGYSPTGCSNVAWNAVTGLFCYVVEDMVVMEKLATRQQRYLRGHNRPLACLASSSDGGLVAAGPAAAEPAFTEPAAGRLAQQQGVAVGPAGASPTAPFADVVVWEAASGREVWRLRYHPLGVQALAFSPDGRWLVSLGRNPERSVVVWDVAAGLLVAAGRTEQSPLTAAWLWGGHNPAFATAGADGLLLWTLQDNFLEQRSVPLSPTPSPRDPRPVTALAVDAQGALLAAEAPAAPGAQVPVWQVQVELQPPVVLQPQEPGGEAAVAGGGVSAAVVQVAALPSGCVVTAMAAGLDFALLATDTGSVVRYRRSTLSGTWLEASAVRLDGRVAALAAEPNMCDAVAATDTATIWFVGMQDASCVPIVCGQAAPVTGLVPAPHSGRVMASTSADGLLRVWRLGPEDAEPAIELHSTSPATAAAFLLRQPTDAPAHTLRNPPSAPASDAASDAAASLDPLGAAASLRVLPVPHLLGGYGDGSLRLFALEPAVQLSWALARHPAPVVGVAPHPKRGLILSASSDGSLAVTDLATTRLLSYITAFTAAGPTPLSPSGTGKRSPRGAASPPPAPPRPGTGPLQAMAVSSGPGAPLAALAWRDRLVVFAAPWDDPTCSPLAEYDVAPSDGRTDAADSHGLLSPDVPACLAFINTTSSSGSSSGNPTLSAHLGGSSDAPSSKLLAYSSPLLPGTVLLYDVRLAAVARRVRLPQMVRSLAVAPGGGAMVVGCMGRSVFLVHLASGNTEELGGHAGPVAAAAYTGDGGHAVTASGSVLMVWDAGALLKGVTPPPPPRMLREF</sequence>
<dbReference type="Proteomes" id="UP000613740">
    <property type="component" value="Unassembled WGS sequence"/>
</dbReference>
<feature type="compositionally biased region" description="Pro residues" evidence="4">
    <location>
        <begin position="1231"/>
        <end position="1242"/>
    </location>
</feature>
<comment type="caution">
    <text evidence="7">The sequence shown here is derived from an EMBL/GenBank/DDBJ whole genome shotgun (WGS) entry which is preliminary data.</text>
</comment>
<dbReference type="Gene3D" id="2.130.10.10">
    <property type="entry name" value="YVTN repeat-like/Quinoprotein amine dehydrogenase"/>
    <property type="match status" value="6"/>
</dbReference>
<evidence type="ECO:0000256" key="2">
    <source>
        <dbReference type="ARBA" id="ARBA00022737"/>
    </source>
</evidence>
<evidence type="ECO:0008006" key="9">
    <source>
        <dbReference type="Google" id="ProtNLM"/>
    </source>
</evidence>
<dbReference type="InterPro" id="IPR007714">
    <property type="entry name" value="CFA20_dom"/>
</dbReference>
<dbReference type="PROSITE" id="PS50082">
    <property type="entry name" value="WD_REPEATS_2"/>
    <property type="match status" value="2"/>
</dbReference>
<feature type="compositionally biased region" description="Low complexity" evidence="4">
    <location>
        <begin position="290"/>
        <end position="299"/>
    </location>
</feature>
<keyword evidence="1 3" id="KW-0853">WD repeat</keyword>
<proteinExistence type="predicted"/>
<evidence type="ECO:0000313" key="8">
    <source>
        <dbReference type="Proteomes" id="UP000613740"/>
    </source>
</evidence>
<evidence type="ECO:0000259" key="6">
    <source>
        <dbReference type="Pfam" id="PF23393"/>
    </source>
</evidence>
<dbReference type="PANTHER" id="PTHR13720">
    <property type="entry name" value="WD-40 REPEAT PROTEIN"/>
    <property type="match status" value="1"/>
</dbReference>
<evidence type="ECO:0000259" key="5">
    <source>
        <dbReference type="Pfam" id="PF05018"/>
    </source>
</evidence>
<dbReference type="SUPFAM" id="SSF50998">
    <property type="entry name" value="Quinoprotein alcohol dehydrogenase-like"/>
    <property type="match status" value="1"/>
</dbReference>
<name>A0A835WIN3_9CHLO</name>
<feature type="compositionally biased region" description="Acidic residues" evidence="4">
    <location>
        <begin position="308"/>
        <end position="318"/>
    </location>
</feature>
<dbReference type="Pfam" id="PF00400">
    <property type="entry name" value="WD40"/>
    <property type="match status" value="3"/>
</dbReference>
<evidence type="ECO:0000256" key="1">
    <source>
        <dbReference type="ARBA" id="ARBA00022574"/>
    </source>
</evidence>
<dbReference type="PROSITE" id="PS50294">
    <property type="entry name" value="WD_REPEATS_REGION"/>
    <property type="match status" value="1"/>
</dbReference>
<evidence type="ECO:0000256" key="4">
    <source>
        <dbReference type="SAM" id="MobiDB-lite"/>
    </source>
</evidence>
<dbReference type="InterPro" id="IPR015943">
    <property type="entry name" value="WD40/YVTN_repeat-like_dom_sf"/>
</dbReference>
<feature type="region of interest" description="Disordered" evidence="4">
    <location>
        <begin position="1226"/>
        <end position="1251"/>
    </location>
</feature>
<feature type="region of interest" description="Disordered" evidence="4">
    <location>
        <begin position="1129"/>
        <end position="1151"/>
    </location>
</feature>
<feature type="compositionally biased region" description="Pro residues" evidence="4">
    <location>
        <begin position="324"/>
        <end position="337"/>
    </location>
</feature>
<keyword evidence="8" id="KW-1185">Reference proteome</keyword>
<feature type="compositionally biased region" description="Pro residues" evidence="4">
    <location>
        <begin position="1845"/>
        <end position="1854"/>
    </location>
</feature>
<dbReference type="Pfam" id="PF23393">
    <property type="entry name" value="Beta-prop_WDR90_POC16_2nd"/>
    <property type="match status" value="1"/>
</dbReference>
<dbReference type="GO" id="GO:0031514">
    <property type="term" value="C:motile cilium"/>
    <property type="evidence" value="ECO:0007669"/>
    <property type="project" value="UniProtKB-SubCell"/>
</dbReference>
<gene>
    <name evidence="7" type="ORF">HYH02_007576</name>
</gene>
<accession>A0A835WIN3</accession>
<feature type="region of interest" description="Disordered" evidence="4">
    <location>
        <begin position="1829"/>
        <end position="1864"/>
    </location>
</feature>
<feature type="compositionally biased region" description="Low complexity" evidence="4">
    <location>
        <begin position="240"/>
        <end position="250"/>
    </location>
</feature>
<dbReference type="Pfam" id="PF05018">
    <property type="entry name" value="CFA20_dom"/>
    <property type="match status" value="1"/>
</dbReference>
<evidence type="ECO:0000313" key="7">
    <source>
        <dbReference type="EMBL" id="KAG2447660.1"/>
    </source>
</evidence>
<evidence type="ECO:0000256" key="3">
    <source>
        <dbReference type="PROSITE-ProRule" id="PRU00221"/>
    </source>
</evidence>
<feature type="region of interest" description="Disordered" evidence="4">
    <location>
        <begin position="1712"/>
        <end position="1731"/>
    </location>
</feature>
<feature type="repeat" description="WD" evidence="3">
    <location>
        <begin position="777"/>
        <end position="818"/>
    </location>
</feature>
<keyword evidence="2" id="KW-0677">Repeat</keyword>
<dbReference type="EMBL" id="JAEHOD010000021">
    <property type="protein sequence ID" value="KAG2447660.1"/>
    <property type="molecule type" value="Genomic_DNA"/>
</dbReference>
<reference evidence="7" key="1">
    <citation type="journal article" date="2020" name="bioRxiv">
        <title>Comparative genomics of Chlamydomonas.</title>
        <authorList>
            <person name="Craig R.J."/>
            <person name="Hasan A.R."/>
            <person name="Ness R.W."/>
            <person name="Keightley P.D."/>
        </authorList>
    </citation>
    <scope>NUCLEOTIDE SEQUENCE</scope>
    <source>
        <strain evidence="7">CCAP 11/173</strain>
    </source>
</reference>
<feature type="repeat" description="WD" evidence="3">
    <location>
        <begin position="863"/>
        <end position="895"/>
    </location>
</feature>
<protein>
    <recommendedName>
        <fullName evidence="9">CFA20 domain-containing protein</fullName>
    </recommendedName>
</protein>
<dbReference type="SUPFAM" id="SSF82171">
    <property type="entry name" value="DPP6 N-terminal domain-like"/>
    <property type="match status" value="1"/>
</dbReference>
<dbReference type="SMART" id="SM00320">
    <property type="entry name" value="WD40"/>
    <property type="match status" value="15"/>
</dbReference>
<dbReference type="SUPFAM" id="SSF50978">
    <property type="entry name" value="WD40 repeat-like"/>
    <property type="match status" value="1"/>
</dbReference>
<dbReference type="GO" id="GO:0005930">
    <property type="term" value="C:axoneme"/>
    <property type="evidence" value="ECO:0007669"/>
    <property type="project" value="UniProtKB-ARBA"/>
</dbReference>